<feature type="transmembrane region" description="Helical" evidence="1">
    <location>
        <begin position="20"/>
        <end position="39"/>
    </location>
</feature>
<reference evidence="2 3" key="1">
    <citation type="journal article" date="2016" name="Nat. Commun.">
        <title>Thousands of microbial genomes shed light on interconnected biogeochemical processes in an aquifer system.</title>
        <authorList>
            <person name="Anantharaman K."/>
            <person name="Brown C.T."/>
            <person name="Hug L.A."/>
            <person name="Sharon I."/>
            <person name="Castelle C.J."/>
            <person name="Probst A.J."/>
            <person name="Thomas B.C."/>
            <person name="Singh A."/>
            <person name="Wilkins M.J."/>
            <person name="Karaoz U."/>
            <person name="Brodie E.L."/>
            <person name="Williams K.H."/>
            <person name="Hubbard S.S."/>
            <person name="Banfield J.F."/>
        </authorList>
    </citation>
    <scope>NUCLEOTIDE SEQUENCE [LARGE SCALE GENOMIC DNA]</scope>
</reference>
<dbReference type="Proteomes" id="UP000177697">
    <property type="component" value="Unassembled WGS sequence"/>
</dbReference>
<comment type="caution">
    <text evidence="2">The sequence shown here is derived from an EMBL/GenBank/DDBJ whole genome shotgun (WGS) entry which is preliminary data.</text>
</comment>
<evidence type="ECO:0000313" key="2">
    <source>
        <dbReference type="EMBL" id="OHB14972.1"/>
    </source>
</evidence>
<name>A0A1G2V024_9BACT</name>
<dbReference type="AlphaFoldDB" id="A0A1G2V024"/>
<dbReference type="EMBL" id="MHWW01000011">
    <property type="protein sequence ID" value="OHB14972.1"/>
    <property type="molecule type" value="Genomic_DNA"/>
</dbReference>
<keyword evidence="1" id="KW-0812">Transmembrane</keyword>
<evidence type="ECO:0000313" key="3">
    <source>
        <dbReference type="Proteomes" id="UP000177697"/>
    </source>
</evidence>
<protein>
    <submittedName>
        <fullName evidence="2">Uncharacterized protein</fullName>
    </submittedName>
</protein>
<keyword evidence="1" id="KW-0472">Membrane</keyword>
<keyword evidence="1" id="KW-1133">Transmembrane helix</keyword>
<evidence type="ECO:0000256" key="1">
    <source>
        <dbReference type="SAM" id="Phobius"/>
    </source>
</evidence>
<sequence>MQKSTTGCYNYNVILPSKKVLSVFIITAALVVAIIIAFGKDKSSTAINFASDLIAGEKLTIPENQNWQDELTNVVPSTNQVATKEDLSENGVTDTVATTLISNYIALKQNGSLTGESAQKLIDQTIEYVEKNSSQTALISESGLNIVSDNGKTSISQYGENLGMIFKTNKPKVVRNEMEIITQIVESKDSNKMSDLNTIIAVYEKILAELIKMPVPKTFVKAHLDMTNGVKGMIMALTEIKTVLSDPVKSLSAMELYQEGSTIFIQAKQATNIFIIQNNIVYKQGTGGYYLLYGI</sequence>
<proteinExistence type="predicted"/>
<gene>
    <name evidence="2" type="ORF">A2431_02905</name>
</gene>
<organism evidence="2 3">
    <name type="scientific">Candidatus Zambryskibacteria bacterium RIFOXYC1_FULL_39_10</name>
    <dbReference type="NCBI Taxonomy" id="1802779"/>
    <lineage>
        <taxon>Bacteria</taxon>
        <taxon>Candidatus Zambryskiibacteriota</taxon>
    </lineage>
</organism>
<accession>A0A1G2V024</accession>